<evidence type="ECO:0000259" key="6">
    <source>
        <dbReference type="Pfam" id="PF04824"/>
    </source>
</evidence>
<proteinExistence type="predicted"/>
<dbReference type="InterPro" id="IPR039781">
    <property type="entry name" value="Rad21/Rec8-like"/>
</dbReference>
<feature type="domain" description="Rad21/Rec8-like protein N-terminal" evidence="7">
    <location>
        <begin position="1"/>
        <end position="103"/>
    </location>
</feature>
<dbReference type="Proteomes" id="UP000708208">
    <property type="component" value="Unassembled WGS sequence"/>
</dbReference>
<dbReference type="InterPro" id="IPR006910">
    <property type="entry name" value="Rad21_Rec8_N"/>
</dbReference>
<accession>A0A8J2KI96</accession>
<feature type="region of interest" description="Disordered" evidence="5">
    <location>
        <begin position="426"/>
        <end position="508"/>
    </location>
</feature>
<evidence type="ECO:0000256" key="3">
    <source>
        <dbReference type="ARBA" id="ARBA00022454"/>
    </source>
</evidence>
<dbReference type="GO" id="GO:0007062">
    <property type="term" value="P:sister chromatid cohesion"/>
    <property type="evidence" value="ECO:0007669"/>
    <property type="project" value="InterPro"/>
</dbReference>
<evidence type="ECO:0008006" key="10">
    <source>
        <dbReference type="Google" id="ProtNLM"/>
    </source>
</evidence>
<evidence type="ECO:0000256" key="1">
    <source>
        <dbReference type="ARBA" id="ARBA00004123"/>
    </source>
</evidence>
<dbReference type="GO" id="GO:0008278">
    <property type="term" value="C:cohesin complex"/>
    <property type="evidence" value="ECO:0007669"/>
    <property type="project" value="InterPro"/>
</dbReference>
<dbReference type="AlphaFoldDB" id="A0A8J2KI96"/>
<name>A0A8J2KI96_9HEXA</name>
<dbReference type="Pfam" id="PF04824">
    <property type="entry name" value="Rad21_Rec8"/>
    <property type="match status" value="1"/>
</dbReference>
<gene>
    <name evidence="8" type="ORF">AFUS01_LOCUS25988</name>
</gene>
<evidence type="ECO:0000256" key="5">
    <source>
        <dbReference type="SAM" id="MobiDB-lite"/>
    </source>
</evidence>
<feature type="compositionally biased region" description="Low complexity" evidence="5">
    <location>
        <begin position="263"/>
        <end position="273"/>
    </location>
</feature>
<dbReference type="PANTHER" id="PTHR12585">
    <property type="entry name" value="SCC1 / RAD21 FAMILY MEMBER"/>
    <property type="match status" value="1"/>
</dbReference>
<reference evidence="8" key="1">
    <citation type="submission" date="2021-06" db="EMBL/GenBank/DDBJ databases">
        <authorList>
            <person name="Hodson N. C."/>
            <person name="Mongue J. A."/>
            <person name="Jaron S. K."/>
        </authorList>
    </citation>
    <scope>NUCLEOTIDE SEQUENCE</scope>
</reference>
<comment type="caution">
    <text evidence="8">The sequence shown here is derived from an EMBL/GenBank/DDBJ whole genome shotgun (WGS) entry which is preliminary data.</text>
</comment>
<dbReference type="PANTHER" id="PTHR12585:SF69">
    <property type="entry name" value="FI11703P"/>
    <property type="match status" value="1"/>
</dbReference>
<keyword evidence="3" id="KW-0158">Chromosome</keyword>
<dbReference type="InterPro" id="IPR006909">
    <property type="entry name" value="Rad21/Rec8_C_eu"/>
</dbReference>
<dbReference type="CDD" id="cd21792">
    <property type="entry name" value="Rad21_Rec8_M_NXP1-like"/>
    <property type="match status" value="1"/>
</dbReference>
<dbReference type="GO" id="GO:0005634">
    <property type="term" value="C:nucleus"/>
    <property type="evidence" value="ECO:0007669"/>
    <property type="project" value="UniProtKB-SubCell"/>
</dbReference>
<sequence length="733" mass="79948">MFYAHFVLAKKGPLARIWLAAHWDKKLTKAHVFETSIEKSVEGILHPKVKMALRTSGHLLLGVVRIYSRKAKYLLADCNEAFVKIKMAFRPGMVDLPEENREAAVNAITLPEVFHDFDTAITDINDVDIQAQLSMNQSRAEEITMREDYGSLNLPHHDEGFGDFEMNEDTPELMRDPAPSQSSLFGEPSTSSAFGDGPRHKDSIQPPPDDGFGAPLGQDIMAGGLFEGGLFDEPSMHEPVPDEIPGPSTAPEPMHVDSDDDFGGPPSIASSGGPPTPLQAEKPMQNELPDDNIFNPNEVDQNDALDQTTLLHNEEETFALAPIEAPVARGGVRTGGKRKRKLVVDEVKNISGEEMKAQLSDTSDIVTTLDLAPPTKRLMHWKETGGVEKLFALPGRHIPSRVIARNYQAHLTSRPAENEEFVLNNENMDPIPFDGPPALGPPHTPAPPSVQAAAAVSPKGAATPTKGRRGRKRKNQEPLEELRQNDGLDGPPTLPLEGEMPPPPCLTDSTSAVLDEPPVLNNMGYDNNNPDPISIVGMDSSLFPPTPNISGLAAGNDAEASIVLPPLESKVPDDLNSINMTLMENMGYDGPQDPHQLQNIHATLNADVVEPTVPALGSVLPQTPWGGQDDYDFPASVGPPEEQATDETYEQFEARVLNKRAAQMYHIIKSKLDVEPSIPFSSMCTSRNTRKQVAQKFYTLLVLKKYQAVEMVQNGSYDDIGVTRGPKFDCASL</sequence>
<dbReference type="GO" id="GO:1990414">
    <property type="term" value="P:replication-born double-strand break repair via sister chromatid exchange"/>
    <property type="evidence" value="ECO:0007669"/>
    <property type="project" value="TreeGrafter"/>
</dbReference>
<dbReference type="OrthoDB" id="10071381at2759"/>
<keyword evidence="9" id="KW-1185">Reference proteome</keyword>
<evidence type="ECO:0000256" key="2">
    <source>
        <dbReference type="ARBA" id="ARBA00004286"/>
    </source>
</evidence>
<dbReference type="Pfam" id="PF04825">
    <property type="entry name" value="Rad21_Rec8_N"/>
    <property type="match status" value="1"/>
</dbReference>
<feature type="compositionally biased region" description="Basic and acidic residues" evidence="5">
    <location>
        <begin position="475"/>
        <end position="486"/>
    </location>
</feature>
<comment type="subcellular location">
    <subcellularLocation>
        <location evidence="2">Chromosome</location>
    </subcellularLocation>
    <subcellularLocation>
        <location evidence="1">Nucleus</location>
    </subcellularLocation>
</comment>
<evidence type="ECO:0000313" key="8">
    <source>
        <dbReference type="EMBL" id="CAG7815295.1"/>
    </source>
</evidence>
<feature type="compositionally biased region" description="Pro residues" evidence="5">
    <location>
        <begin position="433"/>
        <end position="448"/>
    </location>
</feature>
<evidence type="ECO:0000256" key="4">
    <source>
        <dbReference type="ARBA" id="ARBA00023242"/>
    </source>
</evidence>
<feature type="region of interest" description="Disordered" evidence="5">
    <location>
        <begin position="163"/>
        <end position="299"/>
    </location>
</feature>
<protein>
    <recommendedName>
        <fullName evidence="10">Double-strand-break repair protein rad21 homolog</fullName>
    </recommendedName>
</protein>
<keyword evidence="4" id="KW-0539">Nucleus</keyword>
<feature type="compositionally biased region" description="Low complexity" evidence="5">
    <location>
        <begin position="449"/>
        <end position="458"/>
    </location>
</feature>
<feature type="compositionally biased region" description="Polar residues" evidence="5">
    <location>
        <begin position="179"/>
        <end position="193"/>
    </location>
</feature>
<evidence type="ECO:0000313" key="9">
    <source>
        <dbReference type="Proteomes" id="UP000708208"/>
    </source>
</evidence>
<evidence type="ECO:0000259" key="7">
    <source>
        <dbReference type="Pfam" id="PF04825"/>
    </source>
</evidence>
<organism evidence="8 9">
    <name type="scientific">Allacma fusca</name>
    <dbReference type="NCBI Taxonomy" id="39272"/>
    <lineage>
        <taxon>Eukaryota</taxon>
        <taxon>Metazoa</taxon>
        <taxon>Ecdysozoa</taxon>
        <taxon>Arthropoda</taxon>
        <taxon>Hexapoda</taxon>
        <taxon>Collembola</taxon>
        <taxon>Symphypleona</taxon>
        <taxon>Sminthuridae</taxon>
        <taxon>Allacma</taxon>
    </lineage>
</organism>
<dbReference type="InterPro" id="IPR049589">
    <property type="entry name" value="NXP1_M-like"/>
</dbReference>
<feature type="domain" description="Rad21/Rec8-like protein C-terminal eukaryotic" evidence="6">
    <location>
        <begin position="679"/>
        <end position="728"/>
    </location>
</feature>
<dbReference type="GO" id="GO:0003682">
    <property type="term" value="F:chromatin binding"/>
    <property type="evidence" value="ECO:0007669"/>
    <property type="project" value="TreeGrafter"/>
</dbReference>
<dbReference type="EMBL" id="CAJVCH010341329">
    <property type="protein sequence ID" value="CAG7815295.1"/>
    <property type="molecule type" value="Genomic_DNA"/>
</dbReference>